<evidence type="ECO:0000259" key="5">
    <source>
        <dbReference type="Pfam" id="PF13458"/>
    </source>
</evidence>
<dbReference type="RefSeq" id="WP_284481148.1">
    <property type="nucleotide sequence ID" value="NZ_JASNJD010000007.1"/>
</dbReference>
<accession>A0ABT7F169</accession>
<protein>
    <submittedName>
        <fullName evidence="6">ABC transporter substrate-binding protein</fullName>
    </submittedName>
</protein>
<sequence>MKRKTPWSLTGLATGALMALGGPALAEEPVKIGMITTLSGAVGYIGEDIRDAFQLAMDQNGGKLGGVPVELLVEDDGFKPGNGRQIAEKFMYDEDVKILTGIIFSNIAGATVPDVVDNGAIYISPNAAPSNMAGKECHENYFAVAWQNDALHEATGIAAKKMGYKNAFALAPNYQAGKDAIAGFKKGFGGEIVGELYTQLGQTDYSAEMAQIRAANPEVVFQFHPGGMGIAFLRQYQQAGLLGQIPMVLSEPATDAVILKAVGESAVGINGTAHWNWDFDNEASKTFVAAWKEKYGDRPITYYASQSYDTALLIASALKETGGVDDIDALRAALRKADFDSVRGPFEFGPNQHPVQNWYLVDIEMGEAGVPVTVTKELLVEGFGDSYSALCQM</sequence>
<evidence type="ECO:0000256" key="1">
    <source>
        <dbReference type="ARBA" id="ARBA00010062"/>
    </source>
</evidence>
<evidence type="ECO:0000313" key="7">
    <source>
        <dbReference type="Proteomes" id="UP001243757"/>
    </source>
</evidence>
<dbReference type="Proteomes" id="UP001243757">
    <property type="component" value="Unassembled WGS sequence"/>
</dbReference>
<comment type="similarity">
    <text evidence="1">Belongs to the leucine-binding protein family.</text>
</comment>
<evidence type="ECO:0000256" key="3">
    <source>
        <dbReference type="ARBA" id="ARBA00022970"/>
    </source>
</evidence>
<feature type="chain" id="PRO_5045213244" evidence="4">
    <location>
        <begin position="27"/>
        <end position="393"/>
    </location>
</feature>
<keyword evidence="7" id="KW-1185">Reference proteome</keyword>
<organism evidence="6 7">
    <name type="scientific">Pseudodonghicola flavimaris</name>
    <dbReference type="NCBI Taxonomy" id="3050036"/>
    <lineage>
        <taxon>Bacteria</taxon>
        <taxon>Pseudomonadati</taxon>
        <taxon>Pseudomonadota</taxon>
        <taxon>Alphaproteobacteria</taxon>
        <taxon>Rhodobacterales</taxon>
        <taxon>Paracoccaceae</taxon>
        <taxon>Pseudodonghicola</taxon>
    </lineage>
</organism>
<gene>
    <name evidence="6" type="ORF">QO033_11650</name>
</gene>
<feature type="domain" description="Leucine-binding protein" evidence="5">
    <location>
        <begin position="29"/>
        <end position="364"/>
    </location>
</feature>
<keyword evidence="3" id="KW-0029">Amino-acid transport</keyword>
<dbReference type="InterPro" id="IPR028081">
    <property type="entry name" value="Leu-bd"/>
</dbReference>
<dbReference type="Pfam" id="PF13458">
    <property type="entry name" value="Peripla_BP_6"/>
    <property type="match status" value="1"/>
</dbReference>
<dbReference type="EMBL" id="JASNJD010000007">
    <property type="protein sequence ID" value="MDK3018334.1"/>
    <property type="molecule type" value="Genomic_DNA"/>
</dbReference>
<keyword evidence="3" id="KW-0813">Transport</keyword>
<proteinExistence type="inferred from homology"/>
<name>A0ABT7F169_9RHOB</name>
<dbReference type="CDD" id="cd06359">
    <property type="entry name" value="PBP1_Nba-like"/>
    <property type="match status" value="1"/>
</dbReference>
<comment type="caution">
    <text evidence="6">The sequence shown here is derived from an EMBL/GenBank/DDBJ whole genome shotgun (WGS) entry which is preliminary data.</text>
</comment>
<dbReference type="PANTHER" id="PTHR30483">
    <property type="entry name" value="LEUCINE-SPECIFIC-BINDING PROTEIN"/>
    <property type="match status" value="1"/>
</dbReference>
<dbReference type="InterPro" id="IPR028082">
    <property type="entry name" value="Peripla_BP_I"/>
</dbReference>
<evidence type="ECO:0000256" key="4">
    <source>
        <dbReference type="SAM" id="SignalP"/>
    </source>
</evidence>
<keyword evidence="2 4" id="KW-0732">Signal</keyword>
<reference evidence="6 7" key="1">
    <citation type="submission" date="2023-05" db="EMBL/GenBank/DDBJ databases">
        <title>Pseudodonghicola sp. nov.</title>
        <authorList>
            <person name="Huang J."/>
        </authorList>
    </citation>
    <scope>NUCLEOTIDE SEQUENCE [LARGE SCALE GENOMIC DNA]</scope>
    <source>
        <strain evidence="6 7">IC7</strain>
    </source>
</reference>
<evidence type="ECO:0000256" key="2">
    <source>
        <dbReference type="ARBA" id="ARBA00022729"/>
    </source>
</evidence>
<dbReference type="PANTHER" id="PTHR30483:SF6">
    <property type="entry name" value="PERIPLASMIC BINDING PROTEIN OF ABC TRANSPORTER FOR NATURAL AMINO ACIDS"/>
    <property type="match status" value="1"/>
</dbReference>
<evidence type="ECO:0000313" key="6">
    <source>
        <dbReference type="EMBL" id="MDK3018334.1"/>
    </source>
</evidence>
<dbReference type="Gene3D" id="3.40.50.2300">
    <property type="match status" value="2"/>
</dbReference>
<dbReference type="SUPFAM" id="SSF53822">
    <property type="entry name" value="Periplasmic binding protein-like I"/>
    <property type="match status" value="1"/>
</dbReference>
<feature type="signal peptide" evidence="4">
    <location>
        <begin position="1"/>
        <end position="26"/>
    </location>
</feature>
<dbReference type="InterPro" id="IPR051010">
    <property type="entry name" value="BCAA_transport"/>
</dbReference>